<name>A0A6J6FWV4_9ZZZZ</name>
<dbReference type="AlphaFoldDB" id="A0A6J6FWV4"/>
<evidence type="ECO:0000313" key="2">
    <source>
        <dbReference type="EMBL" id="CAB4593347.1"/>
    </source>
</evidence>
<feature type="domain" description="TY-Chap central" evidence="1">
    <location>
        <begin position="16"/>
        <end position="144"/>
    </location>
</feature>
<protein>
    <submittedName>
        <fullName evidence="2">Unannotated protein</fullName>
    </submittedName>
</protein>
<proteinExistence type="predicted"/>
<reference evidence="2" key="1">
    <citation type="submission" date="2020-05" db="EMBL/GenBank/DDBJ databases">
        <authorList>
            <person name="Chiriac C."/>
            <person name="Salcher M."/>
            <person name="Ghai R."/>
            <person name="Kavagutti S V."/>
        </authorList>
    </citation>
    <scope>NUCLEOTIDE SEQUENCE</scope>
</reference>
<dbReference type="Pfam" id="PF22551">
    <property type="entry name" value="TY-Chap1"/>
    <property type="match status" value="1"/>
</dbReference>
<sequence>MRHNRLVSLQTDIAASHLETLIERLTGVHKAVPDAEGDYSVHLRGATFMTRIDGDDLPICRIYAIISDGVEKTSELLEALNAINVRLTFLRIIWVRNQILMEGNHLALTMDEAEFAAKCNDIANAANAFGDALVTDFGGTARFKASQDSGYLTVREGQGPVYL</sequence>
<dbReference type="EMBL" id="CAEZTS010000204">
    <property type="protein sequence ID" value="CAB4593347.1"/>
    <property type="molecule type" value="Genomic_DNA"/>
</dbReference>
<accession>A0A6J6FWV4</accession>
<dbReference type="Gene3D" id="3.30.1460.10">
    <property type="match status" value="1"/>
</dbReference>
<dbReference type="InterPro" id="IPR054343">
    <property type="entry name" value="TY-Chap_M"/>
</dbReference>
<organism evidence="2">
    <name type="scientific">freshwater metagenome</name>
    <dbReference type="NCBI Taxonomy" id="449393"/>
    <lineage>
        <taxon>unclassified sequences</taxon>
        <taxon>metagenomes</taxon>
        <taxon>ecological metagenomes</taxon>
    </lineage>
</organism>
<evidence type="ECO:0000259" key="1">
    <source>
        <dbReference type="Pfam" id="PF22551"/>
    </source>
</evidence>
<gene>
    <name evidence="2" type="ORF">UFOPK1722_01752</name>
</gene>